<evidence type="ECO:0000313" key="3">
    <source>
        <dbReference type="Proteomes" id="UP001529510"/>
    </source>
</evidence>
<evidence type="ECO:0000313" key="2">
    <source>
        <dbReference type="EMBL" id="KAL0184936.1"/>
    </source>
</evidence>
<name>A0ABD0QIP4_CIRMR</name>
<dbReference type="Proteomes" id="UP001529510">
    <property type="component" value="Unassembled WGS sequence"/>
</dbReference>
<accession>A0ABD0QIP4</accession>
<keyword evidence="3" id="KW-1185">Reference proteome</keyword>
<feature type="transmembrane region" description="Helical" evidence="1">
    <location>
        <begin position="29"/>
        <end position="49"/>
    </location>
</feature>
<evidence type="ECO:0000256" key="1">
    <source>
        <dbReference type="SAM" id="Phobius"/>
    </source>
</evidence>
<protein>
    <submittedName>
        <fullName evidence="2">Uncharacterized protein</fullName>
    </submittedName>
</protein>
<proteinExistence type="predicted"/>
<feature type="non-terminal residue" evidence="2">
    <location>
        <position position="76"/>
    </location>
</feature>
<sequence>FFRARIEDVLCPIPACTTVPLLFVCHASILFFTPLHFFLIFIIIINLLAESVQSHHAAGEHATPGLLTAFFNRISS</sequence>
<reference evidence="2 3" key="1">
    <citation type="submission" date="2024-05" db="EMBL/GenBank/DDBJ databases">
        <title>Genome sequencing and assembly of Indian major carp, Cirrhinus mrigala (Hamilton, 1822).</title>
        <authorList>
            <person name="Mohindra V."/>
            <person name="Chowdhury L.M."/>
            <person name="Lal K."/>
            <person name="Jena J.K."/>
        </authorList>
    </citation>
    <scope>NUCLEOTIDE SEQUENCE [LARGE SCALE GENOMIC DNA]</scope>
    <source>
        <strain evidence="2">CM1030</strain>
        <tissue evidence="2">Blood</tissue>
    </source>
</reference>
<comment type="caution">
    <text evidence="2">The sequence shown here is derived from an EMBL/GenBank/DDBJ whole genome shotgun (WGS) entry which is preliminary data.</text>
</comment>
<keyword evidence="1" id="KW-0812">Transmembrane</keyword>
<gene>
    <name evidence="2" type="ORF">M9458_020632</name>
</gene>
<organism evidence="2 3">
    <name type="scientific">Cirrhinus mrigala</name>
    <name type="common">Mrigala</name>
    <dbReference type="NCBI Taxonomy" id="683832"/>
    <lineage>
        <taxon>Eukaryota</taxon>
        <taxon>Metazoa</taxon>
        <taxon>Chordata</taxon>
        <taxon>Craniata</taxon>
        <taxon>Vertebrata</taxon>
        <taxon>Euteleostomi</taxon>
        <taxon>Actinopterygii</taxon>
        <taxon>Neopterygii</taxon>
        <taxon>Teleostei</taxon>
        <taxon>Ostariophysi</taxon>
        <taxon>Cypriniformes</taxon>
        <taxon>Cyprinidae</taxon>
        <taxon>Labeoninae</taxon>
        <taxon>Labeonini</taxon>
        <taxon>Cirrhinus</taxon>
    </lineage>
</organism>
<dbReference type="EMBL" id="JAMKFB020000009">
    <property type="protein sequence ID" value="KAL0184936.1"/>
    <property type="molecule type" value="Genomic_DNA"/>
</dbReference>
<dbReference type="AlphaFoldDB" id="A0ABD0QIP4"/>
<keyword evidence="1" id="KW-1133">Transmembrane helix</keyword>
<keyword evidence="1" id="KW-0472">Membrane</keyword>
<feature type="non-terminal residue" evidence="2">
    <location>
        <position position="1"/>
    </location>
</feature>